<proteinExistence type="predicted"/>
<gene>
    <name evidence="2" type="ORF">SAMN05878282_112107</name>
</gene>
<feature type="region of interest" description="Disordered" evidence="1">
    <location>
        <begin position="39"/>
        <end position="61"/>
    </location>
</feature>
<evidence type="ECO:0000256" key="1">
    <source>
        <dbReference type="SAM" id="MobiDB-lite"/>
    </source>
</evidence>
<protein>
    <submittedName>
        <fullName evidence="2">Conjugal transfer pilus assembly protein TraB</fullName>
    </submittedName>
</protein>
<dbReference type="RefSeq" id="WP_083691106.1">
    <property type="nucleotide sequence ID" value="NZ_FTMP01000012.1"/>
</dbReference>
<dbReference type="Pfam" id="PF03743">
    <property type="entry name" value="TrbI"/>
    <property type="match status" value="1"/>
</dbReference>
<dbReference type="Proteomes" id="UP000185841">
    <property type="component" value="Unassembled WGS sequence"/>
</dbReference>
<dbReference type="AlphaFoldDB" id="A0A1N6XEE4"/>
<name>A0A1N6XEE4_AQUAC</name>
<organism evidence="2 3">
    <name type="scientific">Aquipseudomonas alcaligenes</name>
    <name type="common">Pseudomonas alcaligenes</name>
    <dbReference type="NCBI Taxonomy" id="43263"/>
    <lineage>
        <taxon>Bacteria</taxon>
        <taxon>Pseudomonadati</taxon>
        <taxon>Pseudomonadota</taxon>
        <taxon>Gammaproteobacteria</taxon>
        <taxon>Pseudomonadales</taxon>
        <taxon>Pseudomonadaceae</taxon>
        <taxon>Aquipseudomonas</taxon>
    </lineage>
</organism>
<feature type="region of interest" description="Disordered" evidence="1">
    <location>
        <begin position="121"/>
        <end position="144"/>
    </location>
</feature>
<feature type="compositionally biased region" description="Basic and acidic residues" evidence="1">
    <location>
        <begin position="180"/>
        <end position="213"/>
    </location>
</feature>
<sequence length="439" mass="47177">MNQLQKSFSKLSPNAKRLLAIGGTVIGVCTVLGVAMSAAGPENKTRTASKPPVDAVLTDEDPRGLGLDSVVSQLKALQSQQTRLERVLGQREADETVKEAQEKISSLEEQMKLMEQEMARMAREGKKGGDDAGQGGESSGADSATAIPARVAQPPVVAKATTSADQLADVYANQPPPPPEDPKARTSEKKEGPKIRTIRKEEKEDKDGKKEDISITLPSGSILSGVLVTGMDAPTGKAAQKDPFPSLIRIKTEAILPNRFRADFRECFLIAAGWGDLSSERAYMRAERLSCVRNDGSVLESSLDAYASGEDGKAGIRGRLVSKQGQILARSLMAGFMQGVAGAFDVRQVPSINITRGYQNEDDVQSPVYEQAFDQNALQAAGVGGVGSALERIADFYLEMAENIFPVIEIDAMRDVDFIVKKGMTVKFNETTLKVSQSN</sequence>
<evidence type="ECO:0000313" key="3">
    <source>
        <dbReference type="Proteomes" id="UP000185841"/>
    </source>
</evidence>
<dbReference type="CDD" id="cd16430">
    <property type="entry name" value="TraB"/>
    <property type="match status" value="1"/>
</dbReference>
<accession>A0A1N6XEE4</accession>
<dbReference type="EMBL" id="FTMP01000012">
    <property type="protein sequence ID" value="SIR00621.1"/>
    <property type="molecule type" value="Genomic_DNA"/>
</dbReference>
<feature type="region of interest" description="Disordered" evidence="1">
    <location>
        <begin position="169"/>
        <end position="213"/>
    </location>
</feature>
<dbReference type="InterPro" id="IPR005498">
    <property type="entry name" value="T4SS_VirB10/TraB/TrbI"/>
</dbReference>
<reference evidence="2 3" key="1">
    <citation type="submission" date="2017-01" db="EMBL/GenBank/DDBJ databases">
        <authorList>
            <person name="Mah S.A."/>
            <person name="Swanson W.J."/>
            <person name="Moy G.W."/>
            <person name="Vacquier V.D."/>
        </authorList>
    </citation>
    <scope>NUCLEOTIDE SEQUENCE [LARGE SCALE GENOMIC DNA]</scope>
    <source>
        <strain evidence="2 3">RU36E</strain>
    </source>
</reference>
<evidence type="ECO:0000313" key="2">
    <source>
        <dbReference type="EMBL" id="SIR00621.1"/>
    </source>
</evidence>
<feature type="compositionally biased region" description="Basic and acidic residues" evidence="1">
    <location>
        <begin position="121"/>
        <end position="130"/>
    </location>
</feature>